<dbReference type="InterPro" id="IPR036282">
    <property type="entry name" value="Glutathione-S-Trfase_C_sf"/>
</dbReference>
<keyword evidence="2" id="KW-0808">Transferase</keyword>
<dbReference type="AlphaFoldDB" id="A0A1L9PDE1"/>
<feature type="domain" description="GST N-terminal" evidence="4">
    <location>
        <begin position="2"/>
        <end position="82"/>
    </location>
</feature>
<dbReference type="CDD" id="cd03044">
    <property type="entry name" value="GST_N_EF1Bgamma"/>
    <property type="match status" value="1"/>
</dbReference>
<dbReference type="InterPro" id="IPR050802">
    <property type="entry name" value="EF-GSTs"/>
</dbReference>
<name>A0A1L9PDE1_ASPVE</name>
<dbReference type="OrthoDB" id="249703at2759"/>
<dbReference type="VEuPathDB" id="FungiDB:ASPVEDRAFT_517798"/>
<comment type="similarity">
    <text evidence="1 3">Belongs to the GST superfamily.</text>
</comment>
<gene>
    <name evidence="6" type="ORF">ASPVEDRAFT_517798</name>
</gene>
<proteinExistence type="inferred from homology"/>
<dbReference type="PANTHER" id="PTHR43986">
    <property type="entry name" value="ELONGATION FACTOR 1-GAMMA"/>
    <property type="match status" value="1"/>
</dbReference>
<dbReference type="SFLD" id="SFLDG00358">
    <property type="entry name" value="Main_(cytGST)"/>
    <property type="match status" value="1"/>
</dbReference>
<dbReference type="Proteomes" id="UP000184073">
    <property type="component" value="Unassembled WGS sequence"/>
</dbReference>
<dbReference type="PROSITE" id="PS50405">
    <property type="entry name" value="GST_CTER"/>
    <property type="match status" value="1"/>
</dbReference>
<dbReference type="InterPro" id="IPR004045">
    <property type="entry name" value="Glutathione_S-Trfase_N"/>
</dbReference>
<dbReference type="Gene3D" id="1.20.1050.10">
    <property type="match status" value="1"/>
</dbReference>
<evidence type="ECO:0000256" key="2">
    <source>
        <dbReference type="ARBA" id="ARBA00022679"/>
    </source>
</evidence>
<feature type="domain" description="GST C-terminal" evidence="5">
    <location>
        <begin position="87"/>
        <end position="215"/>
    </location>
</feature>
<evidence type="ECO:0000313" key="7">
    <source>
        <dbReference type="Proteomes" id="UP000184073"/>
    </source>
</evidence>
<evidence type="ECO:0000259" key="4">
    <source>
        <dbReference type="PROSITE" id="PS50404"/>
    </source>
</evidence>
<keyword evidence="7" id="KW-1185">Reference proteome</keyword>
<dbReference type="SUPFAM" id="SSF47616">
    <property type="entry name" value="GST C-terminal domain-like"/>
    <property type="match status" value="1"/>
</dbReference>
<dbReference type="Gene3D" id="3.40.30.10">
    <property type="entry name" value="Glutaredoxin"/>
    <property type="match status" value="1"/>
</dbReference>
<sequence length="226" mass="25035">MSSGVLYTRPFNPRSLAILAVAKANGLPLEVKTITSSKEAPEEYLRLSPLGKIPTFVGNDGFVLTESIAIAIYVTSQNQDTTLLGASKKDYSSILRWMAFGITEILPALGSWFNPLIGRAPFNPDAIQRSKEDTLFRMQMLDNHLRDRRYLVGDTLTLADLFVVGIVQGAFRFFLDPAWRSEHPGVSGWFERVHSLPIVMDVSGPAALAEAEMPIAPPRWRNEDSA</sequence>
<dbReference type="FunFam" id="1.20.1050.10:FF:000006">
    <property type="entry name" value="Elongation factor 1 gamma"/>
    <property type="match status" value="1"/>
</dbReference>
<dbReference type="InterPro" id="IPR036249">
    <property type="entry name" value="Thioredoxin-like_sf"/>
</dbReference>
<dbReference type="GO" id="GO:0016740">
    <property type="term" value="F:transferase activity"/>
    <property type="evidence" value="ECO:0007669"/>
    <property type="project" value="UniProtKB-KW"/>
</dbReference>
<dbReference type="Pfam" id="PF02798">
    <property type="entry name" value="GST_N"/>
    <property type="match status" value="1"/>
</dbReference>
<dbReference type="FunFam" id="3.40.30.10:FF:000142">
    <property type="entry name" value="Elongation factor 1 gamma"/>
    <property type="match status" value="1"/>
</dbReference>
<dbReference type="InterPro" id="IPR004046">
    <property type="entry name" value="GST_C"/>
</dbReference>
<dbReference type="RefSeq" id="XP_040665296.1">
    <property type="nucleotide sequence ID" value="XM_040814529.1"/>
</dbReference>
<dbReference type="InterPro" id="IPR010987">
    <property type="entry name" value="Glutathione-S-Trfase_C-like"/>
</dbReference>
<evidence type="ECO:0000256" key="1">
    <source>
        <dbReference type="ARBA" id="ARBA00007409"/>
    </source>
</evidence>
<dbReference type="GO" id="GO:0005634">
    <property type="term" value="C:nucleus"/>
    <property type="evidence" value="ECO:0007669"/>
    <property type="project" value="TreeGrafter"/>
</dbReference>
<protein>
    <recommendedName>
        <fullName evidence="8">Glutathione S-transferase</fullName>
    </recommendedName>
</protein>
<dbReference type="Pfam" id="PF00043">
    <property type="entry name" value="GST_C"/>
    <property type="match status" value="1"/>
</dbReference>
<dbReference type="PANTHER" id="PTHR43986:SF1">
    <property type="entry name" value="ELONGATION FACTOR 1-GAMMA"/>
    <property type="match status" value="1"/>
</dbReference>
<evidence type="ECO:0000259" key="5">
    <source>
        <dbReference type="PROSITE" id="PS50405"/>
    </source>
</evidence>
<dbReference type="SUPFAM" id="SSF52833">
    <property type="entry name" value="Thioredoxin-like"/>
    <property type="match status" value="1"/>
</dbReference>
<evidence type="ECO:0000313" key="6">
    <source>
        <dbReference type="EMBL" id="OJI99533.1"/>
    </source>
</evidence>
<dbReference type="PROSITE" id="PS50404">
    <property type="entry name" value="GST_NTER"/>
    <property type="match status" value="1"/>
</dbReference>
<evidence type="ECO:0008006" key="8">
    <source>
        <dbReference type="Google" id="ProtNLM"/>
    </source>
</evidence>
<dbReference type="STRING" id="1036611.A0A1L9PDE1"/>
<dbReference type="EMBL" id="KV878126">
    <property type="protein sequence ID" value="OJI99533.1"/>
    <property type="molecule type" value="Genomic_DNA"/>
</dbReference>
<dbReference type="SFLD" id="SFLDS00019">
    <property type="entry name" value="Glutathione_Transferase_(cytos"/>
    <property type="match status" value="1"/>
</dbReference>
<dbReference type="InterPro" id="IPR040079">
    <property type="entry name" value="Glutathione_S-Trfase"/>
</dbReference>
<evidence type="ECO:0000256" key="3">
    <source>
        <dbReference type="RuleBase" id="RU003494"/>
    </source>
</evidence>
<organism evidence="6 7">
    <name type="scientific">Aspergillus versicolor CBS 583.65</name>
    <dbReference type="NCBI Taxonomy" id="1036611"/>
    <lineage>
        <taxon>Eukaryota</taxon>
        <taxon>Fungi</taxon>
        <taxon>Dikarya</taxon>
        <taxon>Ascomycota</taxon>
        <taxon>Pezizomycotina</taxon>
        <taxon>Eurotiomycetes</taxon>
        <taxon>Eurotiomycetidae</taxon>
        <taxon>Eurotiales</taxon>
        <taxon>Aspergillaceae</taxon>
        <taxon>Aspergillus</taxon>
        <taxon>Aspergillus subgen. Nidulantes</taxon>
    </lineage>
</organism>
<dbReference type="CDD" id="cd03181">
    <property type="entry name" value="GST_C_EF1Bgamma_like"/>
    <property type="match status" value="1"/>
</dbReference>
<dbReference type="GeneID" id="63730040"/>
<reference evidence="7" key="1">
    <citation type="journal article" date="2017" name="Genome Biol.">
        <title>Comparative genomics reveals high biological diversity and specific adaptations in the industrially and medically important fungal genus Aspergillus.</title>
        <authorList>
            <person name="de Vries R.P."/>
            <person name="Riley R."/>
            <person name="Wiebenga A."/>
            <person name="Aguilar-Osorio G."/>
            <person name="Amillis S."/>
            <person name="Uchima C.A."/>
            <person name="Anderluh G."/>
            <person name="Asadollahi M."/>
            <person name="Askin M."/>
            <person name="Barry K."/>
            <person name="Battaglia E."/>
            <person name="Bayram O."/>
            <person name="Benocci T."/>
            <person name="Braus-Stromeyer S.A."/>
            <person name="Caldana C."/>
            <person name="Canovas D."/>
            <person name="Cerqueira G.C."/>
            <person name="Chen F."/>
            <person name="Chen W."/>
            <person name="Choi C."/>
            <person name="Clum A."/>
            <person name="Dos Santos R.A."/>
            <person name="Damasio A.R."/>
            <person name="Diallinas G."/>
            <person name="Emri T."/>
            <person name="Fekete E."/>
            <person name="Flipphi M."/>
            <person name="Freyberg S."/>
            <person name="Gallo A."/>
            <person name="Gournas C."/>
            <person name="Habgood R."/>
            <person name="Hainaut M."/>
            <person name="Harispe M.L."/>
            <person name="Henrissat B."/>
            <person name="Hilden K.S."/>
            <person name="Hope R."/>
            <person name="Hossain A."/>
            <person name="Karabika E."/>
            <person name="Karaffa L."/>
            <person name="Karanyi Z."/>
            <person name="Krasevec N."/>
            <person name="Kuo A."/>
            <person name="Kusch H."/>
            <person name="LaButti K."/>
            <person name="Lagendijk E.L."/>
            <person name="Lapidus A."/>
            <person name="Levasseur A."/>
            <person name="Lindquist E."/>
            <person name="Lipzen A."/>
            <person name="Logrieco A.F."/>
            <person name="MacCabe A."/>
            <person name="Maekelae M.R."/>
            <person name="Malavazi I."/>
            <person name="Melin P."/>
            <person name="Meyer V."/>
            <person name="Mielnichuk N."/>
            <person name="Miskei M."/>
            <person name="Molnar A.P."/>
            <person name="Mule G."/>
            <person name="Ngan C.Y."/>
            <person name="Orejas M."/>
            <person name="Orosz E."/>
            <person name="Ouedraogo J.P."/>
            <person name="Overkamp K.M."/>
            <person name="Park H.-S."/>
            <person name="Perrone G."/>
            <person name="Piumi F."/>
            <person name="Punt P.J."/>
            <person name="Ram A.F."/>
            <person name="Ramon A."/>
            <person name="Rauscher S."/>
            <person name="Record E."/>
            <person name="Riano-Pachon D.M."/>
            <person name="Robert V."/>
            <person name="Roehrig J."/>
            <person name="Ruller R."/>
            <person name="Salamov A."/>
            <person name="Salih N.S."/>
            <person name="Samson R.A."/>
            <person name="Sandor E."/>
            <person name="Sanguinetti M."/>
            <person name="Schuetze T."/>
            <person name="Sepcic K."/>
            <person name="Shelest E."/>
            <person name="Sherlock G."/>
            <person name="Sophianopoulou V."/>
            <person name="Squina F.M."/>
            <person name="Sun H."/>
            <person name="Susca A."/>
            <person name="Todd R.B."/>
            <person name="Tsang A."/>
            <person name="Unkles S.E."/>
            <person name="van de Wiele N."/>
            <person name="van Rossen-Uffink D."/>
            <person name="Oliveira J.V."/>
            <person name="Vesth T.C."/>
            <person name="Visser J."/>
            <person name="Yu J.-H."/>
            <person name="Zhou M."/>
            <person name="Andersen M.R."/>
            <person name="Archer D.B."/>
            <person name="Baker S.E."/>
            <person name="Benoit I."/>
            <person name="Brakhage A.A."/>
            <person name="Braus G.H."/>
            <person name="Fischer R."/>
            <person name="Frisvad J.C."/>
            <person name="Goldman G.H."/>
            <person name="Houbraken J."/>
            <person name="Oakley B."/>
            <person name="Pocsi I."/>
            <person name="Scazzocchio C."/>
            <person name="Seiboth B."/>
            <person name="vanKuyk P.A."/>
            <person name="Wortman J."/>
            <person name="Dyer P.S."/>
            <person name="Grigoriev I.V."/>
        </authorList>
    </citation>
    <scope>NUCLEOTIDE SEQUENCE [LARGE SCALE GENOMIC DNA]</scope>
    <source>
        <strain evidence="7">CBS 583.65</strain>
    </source>
</reference>
<dbReference type="GO" id="GO:0005737">
    <property type="term" value="C:cytoplasm"/>
    <property type="evidence" value="ECO:0007669"/>
    <property type="project" value="TreeGrafter"/>
</dbReference>
<accession>A0A1L9PDE1</accession>